<reference evidence="1" key="1">
    <citation type="submission" date="2025-08" db="UniProtKB">
        <authorList>
            <consortium name="Ensembl"/>
        </authorList>
    </citation>
    <scope>IDENTIFICATION</scope>
</reference>
<dbReference type="GeneTree" id="ENSGT00940000180441"/>
<sequence>FIHRGTSGNKLNLLVNKLHEYLAHSCIEDSNGSPASEASYGISVFTNSVKSNRNSLFIDKMTNLLFTGQRNKRFTVGNSPQDNASEVLVWCTVLVRPEPVDNGRDEFRGPEFRSRKLSFGFLWQTVCFI</sequence>
<evidence type="ECO:0000313" key="2">
    <source>
        <dbReference type="Proteomes" id="UP000265020"/>
    </source>
</evidence>
<organism evidence="1 2">
    <name type="scientific">Cyprinodon variegatus</name>
    <name type="common">Sheepshead minnow</name>
    <dbReference type="NCBI Taxonomy" id="28743"/>
    <lineage>
        <taxon>Eukaryota</taxon>
        <taxon>Metazoa</taxon>
        <taxon>Chordata</taxon>
        <taxon>Craniata</taxon>
        <taxon>Vertebrata</taxon>
        <taxon>Euteleostomi</taxon>
        <taxon>Actinopterygii</taxon>
        <taxon>Neopterygii</taxon>
        <taxon>Teleostei</taxon>
        <taxon>Neoteleostei</taxon>
        <taxon>Acanthomorphata</taxon>
        <taxon>Ovalentaria</taxon>
        <taxon>Atherinomorphae</taxon>
        <taxon>Cyprinodontiformes</taxon>
        <taxon>Cyprinodontidae</taxon>
        <taxon>Cyprinodon</taxon>
    </lineage>
</organism>
<protein>
    <submittedName>
        <fullName evidence="1">Uncharacterized protein</fullName>
    </submittedName>
</protein>
<dbReference type="Ensembl" id="ENSCVAT00000027685.1">
    <property type="protein sequence ID" value="ENSCVAP00000018664.1"/>
    <property type="gene ID" value="ENSCVAG00000021948.1"/>
</dbReference>
<proteinExistence type="predicted"/>
<reference evidence="1" key="2">
    <citation type="submission" date="2025-09" db="UniProtKB">
        <authorList>
            <consortium name="Ensembl"/>
        </authorList>
    </citation>
    <scope>IDENTIFICATION</scope>
</reference>
<keyword evidence="2" id="KW-1185">Reference proteome</keyword>
<dbReference type="Proteomes" id="UP000265020">
    <property type="component" value="Unassembled WGS sequence"/>
</dbReference>
<dbReference type="STRING" id="28743.ENSCVAP00000018664"/>
<accession>A0A3Q2DIW7</accession>
<dbReference type="OMA" id="LIAMICP"/>
<evidence type="ECO:0000313" key="1">
    <source>
        <dbReference type="Ensembl" id="ENSCVAP00000018664.1"/>
    </source>
</evidence>
<dbReference type="AlphaFoldDB" id="A0A3Q2DIW7"/>
<name>A0A3Q2DIW7_CYPVA</name>